<dbReference type="RefSeq" id="WP_369243985.1">
    <property type="nucleotide sequence ID" value="NZ_CP163443.1"/>
</dbReference>
<feature type="compositionally biased region" description="Low complexity" evidence="1">
    <location>
        <begin position="467"/>
        <end position="484"/>
    </location>
</feature>
<dbReference type="AlphaFoldDB" id="A0AB39R754"/>
<feature type="compositionally biased region" description="Low complexity" evidence="1">
    <location>
        <begin position="326"/>
        <end position="335"/>
    </location>
</feature>
<feature type="compositionally biased region" description="Polar residues" evidence="1">
    <location>
        <begin position="120"/>
        <end position="143"/>
    </location>
</feature>
<gene>
    <name evidence="3" type="ORF">AB5J53_02375</name>
</gene>
<feature type="domain" description="DUF6777" evidence="2">
    <location>
        <begin position="148"/>
        <end position="309"/>
    </location>
</feature>
<evidence type="ECO:0000259" key="2">
    <source>
        <dbReference type="Pfam" id="PF20568"/>
    </source>
</evidence>
<protein>
    <submittedName>
        <fullName evidence="3">DUF6777 domain-containing protein</fullName>
    </submittedName>
</protein>
<dbReference type="Pfam" id="PF20568">
    <property type="entry name" value="DUF6777"/>
    <property type="match status" value="1"/>
</dbReference>
<feature type="compositionally biased region" description="Pro residues" evidence="1">
    <location>
        <begin position="1"/>
        <end position="17"/>
    </location>
</feature>
<evidence type="ECO:0000313" key="3">
    <source>
        <dbReference type="EMBL" id="XDQ50635.1"/>
    </source>
</evidence>
<proteinExistence type="predicted"/>
<feature type="compositionally biased region" description="Low complexity" evidence="1">
    <location>
        <begin position="368"/>
        <end position="424"/>
    </location>
</feature>
<feature type="compositionally biased region" description="Low complexity" evidence="1">
    <location>
        <begin position="350"/>
        <end position="360"/>
    </location>
</feature>
<feature type="region of interest" description="Disordered" evidence="1">
    <location>
        <begin position="1"/>
        <end position="65"/>
    </location>
</feature>
<name>A0AB39R754_9ACTN</name>
<feature type="compositionally biased region" description="Low complexity" evidence="1">
    <location>
        <begin position="431"/>
        <end position="459"/>
    </location>
</feature>
<accession>A0AB39R754</accession>
<organism evidence="3">
    <name type="scientific">Streptomyces sp. R41</name>
    <dbReference type="NCBI Taxonomy" id="3238632"/>
    <lineage>
        <taxon>Bacteria</taxon>
        <taxon>Bacillati</taxon>
        <taxon>Actinomycetota</taxon>
        <taxon>Actinomycetes</taxon>
        <taxon>Kitasatosporales</taxon>
        <taxon>Streptomycetaceae</taxon>
        <taxon>Streptomyces</taxon>
    </lineage>
</organism>
<feature type="region of interest" description="Disordered" evidence="1">
    <location>
        <begin position="111"/>
        <end position="156"/>
    </location>
</feature>
<sequence length="484" mass="48587">MSVEPPPSGRPTGPPSGPLSGPSEPTPTQPDGRAPTEPPGGAGGGGGSGGGGPGGPDESGKGPERHWWKSAPRIALISGAVAAAVILGLVFSNSNSGGGKNTAGEVFLQAAGTSGPDPYTESSANDSSGAPETPTVSTGSEAANVTRGVDGSAPGLYSGTRNVSSCNVEKQISSLQADPAKNRAFASVQGIQPSGVPAYLRSLTPVQLRVDTRVTNHGYRNGASTSYQSVFQAGTSVLVDSRGVPRVRCACGNPVAEPVQQKTTPKPTGDSWPSYRPQNVVVVAPSVTVINVFIIFDPHHDEWIARRKGDNVHHDQKTHRPPRSPFPSVSVSSPTPSSPSPKSPSPKSPSPCASSPGGASKCPPTSPSPASSSPSSTSKSPSSESSSPSSTSKSPSSESSSPSSTSKSPSEPSASESPSTKSPSTEPPTTPTSEPASGSASADRTAESSSAQTESAPAPSSAPPNSAPEEPPENSQAPEESSVQ</sequence>
<reference evidence="3" key="1">
    <citation type="submission" date="2024-07" db="EMBL/GenBank/DDBJ databases">
        <authorList>
            <person name="Yu S.T."/>
        </authorList>
    </citation>
    <scope>NUCLEOTIDE SEQUENCE</scope>
    <source>
        <strain evidence="3">R41</strain>
    </source>
</reference>
<dbReference type="InterPro" id="IPR046704">
    <property type="entry name" value="DUF6777"/>
</dbReference>
<evidence type="ECO:0000256" key="1">
    <source>
        <dbReference type="SAM" id="MobiDB-lite"/>
    </source>
</evidence>
<feature type="compositionally biased region" description="Pro residues" evidence="1">
    <location>
        <begin position="336"/>
        <end position="349"/>
    </location>
</feature>
<feature type="region of interest" description="Disordered" evidence="1">
    <location>
        <begin position="309"/>
        <end position="484"/>
    </location>
</feature>
<dbReference type="EMBL" id="CP163443">
    <property type="protein sequence ID" value="XDQ50635.1"/>
    <property type="molecule type" value="Genomic_DNA"/>
</dbReference>
<feature type="compositionally biased region" description="Gly residues" evidence="1">
    <location>
        <begin position="40"/>
        <end position="57"/>
    </location>
</feature>